<proteinExistence type="predicted"/>
<sequence>MSNETRFDVITLIKLHDTLQFIENGNLETAAARAVYDAIIVEVEDDRLADLLDSIKSFNPSHLEILEGLGLSGDNGSPETAALIAIYTNEVVPEPVVVEISADQIDHLNLLTHVNEEEGNAALVVETSLKLVDLSNAWATVGEENMDGHAVSCLLS</sequence>
<gene>
    <name evidence="1" type="ORF">N1032_24490</name>
</gene>
<evidence type="ECO:0008006" key="3">
    <source>
        <dbReference type="Google" id="ProtNLM"/>
    </source>
</evidence>
<dbReference type="Proteomes" id="UP001165586">
    <property type="component" value="Unassembled WGS sequence"/>
</dbReference>
<name>A0ABT2HAC2_9MICO</name>
<accession>A0ABT2HAC2</accession>
<comment type="caution">
    <text evidence="1">The sequence shown here is derived from an EMBL/GenBank/DDBJ whole genome shotgun (WGS) entry which is preliminary data.</text>
</comment>
<keyword evidence="2" id="KW-1185">Reference proteome</keyword>
<evidence type="ECO:0000313" key="1">
    <source>
        <dbReference type="EMBL" id="MCS5736893.1"/>
    </source>
</evidence>
<evidence type="ECO:0000313" key="2">
    <source>
        <dbReference type="Proteomes" id="UP001165586"/>
    </source>
</evidence>
<organism evidence="1 2">
    <name type="scientific">Herbiconiux daphne</name>
    <dbReference type="NCBI Taxonomy" id="2970914"/>
    <lineage>
        <taxon>Bacteria</taxon>
        <taxon>Bacillati</taxon>
        <taxon>Actinomycetota</taxon>
        <taxon>Actinomycetes</taxon>
        <taxon>Micrococcales</taxon>
        <taxon>Microbacteriaceae</taxon>
        <taxon>Herbiconiux</taxon>
    </lineage>
</organism>
<reference evidence="1" key="1">
    <citation type="submission" date="2022-08" db="EMBL/GenBank/DDBJ databases">
        <authorList>
            <person name="Deng Y."/>
            <person name="Han X.-F."/>
            <person name="Zhang Y.-Q."/>
        </authorList>
    </citation>
    <scope>NUCLEOTIDE SEQUENCE</scope>
    <source>
        <strain evidence="1">CPCC 203386</strain>
    </source>
</reference>
<dbReference type="RefSeq" id="WP_259543116.1">
    <property type="nucleotide sequence ID" value="NZ_JANLCJ010000257.1"/>
</dbReference>
<feature type="non-terminal residue" evidence="1">
    <location>
        <position position="156"/>
    </location>
</feature>
<protein>
    <recommendedName>
        <fullName evidence="3">DUF892 family protein</fullName>
    </recommendedName>
</protein>
<dbReference type="EMBL" id="JANLCJ010000257">
    <property type="protein sequence ID" value="MCS5736893.1"/>
    <property type="molecule type" value="Genomic_DNA"/>
</dbReference>